<evidence type="ECO:0000313" key="1">
    <source>
        <dbReference type="EMBL" id="MBC8360354.1"/>
    </source>
</evidence>
<comment type="caution">
    <text evidence="1">The sequence shown here is derived from an EMBL/GenBank/DDBJ whole genome shotgun (WGS) entry which is preliminary data.</text>
</comment>
<dbReference type="EMBL" id="JACNJH010000084">
    <property type="protein sequence ID" value="MBC8360354.1"/>
    <property type="molecule type" value="Genomic_DNA"/>
</dbReference>
<proteinExistence type="predicted"/>
<gene>
    <name evidence="1" type="ORF">H8E23_03005</name>
</gene>
<dbReference type="Proteomes" id="UP000603434">
    <property type="component" value="Unassembled WGS sequence"/>
</dbReference>
<evidence type="ECO:0000313" key="2">
    <source>
        <dbReference type="Proteomes" id="UP000603434"/>
    </source>
</evidence>
<organism evidence="1 2">
    <name type="scientific">Candidatus Desulfatibia profunda</name>
    <dbReference type="NCBI Taxonomy" id="2841695"/>
    <lineage>
        <taxon>Bacteria</taxon>
        <taxon>Pseudomonadati</taxon>
        <taxon>Thermodesulfobacteriota</taxon>
        <taxon>Desulfobacteria</taxon>
        <taxon>Desulfobacterales</taxon>
        <taxon>Desulfobacterales incertae sedis</taxon>
        <taxon>Candidatus Desulfatibia</taxon>
    </lineage>
</organism>
<accession>A0A8J6TKJ2</accession>
<sequence>MVQKHLICPQRIRKIPKQFSWLDHRLVRDHYIDRCSHSAAALYLFLVTVADAQGLSYYSDLVISQRLDMDANTLAQTRKELIRIGLIAYQKPLYQVLALDTLIEATNRYPGQLQSLAQIFKQIGEGAP</sequence>
<name>A0A8J6TKJ2_9BACT</name>
<reference evidence="1 2" key="1">
    <citation type="submission" date="2020-08" db="EMBL/GenBank/DDBJ databases">
        <title>Bridging the membrane lipid divide: bacteria of the FCB group superphylum have the potential to synthesize archaeal ether lipids.</title>
        <authorList>
            <person name="Villanueva L."/>
            <person name="Von Meijenfeldt F.A.B."/>
            <person name="Westbye A.B."/>
            <person name="Yadav S."/>
            <person name="Hopmans E.C."/>
            <person name="Dutilh B.E."/>
            <person name="Sinninghe Damste J.S."/>
        </authorList>
    </citation>
    <scope>NUCLEOTIDE SEQUENCE [LARGE SCALE GENOMIC DNA]</scope>
    <source>
        <strain evidence="1">NIOZ-UU30</strain>
    </source>
</reference>
<protein>
    <submittedName>
        <fullName evidence="1">Uncharacterized protein</fullName>
    </submittedName>
</protein>
<dbReference type="AlphaFoldDB" id="A0A8J6TKJ2"/>